<name>A0A914P8W3_9BILA</name>
<proteinExistence type="predicted"/>
<reference evidence="2" key="1">
    <citation type="submission" date="2022-11" db="UniProtKB">
        <authorList>
            <consortium name="WormBaseParasite"/>
        </authorList>
    </citation>
    <scope>IDENTIFICATION</scope>
</reference>
<dbReference type="WBParaSite" id="PDA_v2.g1449.t1">
    <property type="protein sequence ID" value="PDA_v2.g1449.t1"/>
    <property type="gene ID" value="PDA_v2.g1449"/>
</dbReference>
<dbReference type="Proteomes" id="UP000887578">
    <property type="component" value="Unplaced"/>
</dbReference>
<accession>A0A914P8W3</accession>
<dbReference type="AlphaFoldDB" id="A0A914P8W3"/>
<evidence type="ECO:0000313" key="2">
    <source>
        <dbReference type="WBParaSite" id="PDA_v2.g1449.t1"/>
    </source>
</evidence>
<sequence length="296" mass="35278">MALRSKQLHFRGPFCRQKWPFRNTVIDYITKTPSNAKAWQKLIQSCKYFFAKNQIFVIEELCFTRDYRIKLSMNGFEKPFDIAKVPCKLWINQIFHFPYFISLIIPKIYRCDVKFLRFYHQTISFDAFLFLSSNVEIIELEFVTVENQNGSIVPLEKLVEILPKIKEIKYYDSHTSFPITSNTVQELLGIQHFSKINEIEIKGLTETFDIQSFFGYLKENKHTCFQLLFDSSISQPFKICLEKIIDEIIEIETHDYKPPYIYFFGLAYDKMNKMLKIFCQSSPQHFKRLTAKIFCR</sequence>
<keyword evidence="1" id="KW-1185">Reference proteome</keyword>
<protein>
    <submittedName>
        <fullName evidence="2">DUF38 domain-containing protein</fullName>
    </submittedName>
</protein>
<organism evidence="1 2">
    <name type="scientific">Panagrolaimus davidi</name>
    <dbReference type="NCBI Taxonomy" id="227884"/>
    <lineage>
        <taxon>Eukaryota</taxon>
        <taxon>Metazoa</taxon>
        <taxon>Ecdysozoa</taxon>
        <taxon>Nematoda</taxon>
        <taxon>Chromadorea</taxon>
        <taxon>Rhabditida</taxon>
        <taxon>Tylenchina</taxon>
        <taxon>Panagrolaimomorpha</taxon>
        <taxon>Panagrolaimoidea</taxon>
        <taxon>Panagrolaimidae</taxon>
        <taxon>Panagrolaimus</taxon>
    </lineage>
</organism>
<evidence type="ECO:0000313" key="1">
    <source>
        <dbReference type="Proteomes" id="UP000887578"/>
    </source>
</evidence>